<sequence>MIIWKSYWEDITTSNLLNKPKLTSLQLIEKMRDEKGITFNIMSESDAEKYLRESNNYLRTAAYRKNFSKHSSGEQEGKYIDLDFAYLAELSSLDMHLREILFDMCVDVEHALKVSLVTAIEDNPQENGYNIVTKFLAAYPHIESGIAYKSGSAFTGGLIDKYFSIDKSSGSPKVTNIDCPAWVLTELLSFADFVCFYNYYYSSYGQQNQLKYNIINPVRNLRNACGHNTCLLLDLRPQIGTTKPNTTISKYLSTIPSIGKRERQKKLSCRPIFEICCLIYAHNIYVSKSVRTRQFNRLKDFIHGRMVKNSSYFKNNLSISTTMDFLTKLIDATI</sequence>
<protein>
    <submittedName>
        <fullName evidence="1">Abi-like protein</fullName>
    </submittedName>
</protein>
<name>A0A1G5RVR4_PSEXY</name>
<evidence type="ECO:0000313" key="2">
    <source>
        <dbReference type="Proteomes" id="UP000199428"/>
    </source>
</evidence>
<dbReference type="EMBL" id="FMWK01000004">
    <property type="protein sequence ID" value="SCZ77948.1"/>
    <property type="molecule type" value="Genomic_DNA"/>
</dbReference>
<reference evidence="1 2" key="1">
    <citation type="submission" date="2016-10" db="EMBL/GenBank/DDBJ databases">
        <authorList>
            <person name="de Groot N.N."/>
        </authorList>
    </citation>
    <scope>NUCLEOTIDE SEQUENCE [LARGE SCALE GENOMIC DNA]</scope>
    <source>
        <strain evidence="1 2">DSM 10317</strain>
    </source>
</reference>
<proteinExistence type="predicted"/>
<accession>A0A1G5RVR4</accession>
<dbReference type="Pfam" id="PF07751">
    <property type="entry name" value="Abi_2"/>
    <property type="match status" value="1"/>
</dbReference>
<evidence type="ECO:0000313" key="1">
    <source>
        <dbReference type="EMBL" id="SCZ77948.1"/>
    </source>
</evidence>
<dbReference type="Proteomes" id="UP000199428">
    <property type="component" value="Unassembled WGS sequence"/>
</dbReference>
<dbReference type="InterPro" id="IPR011664">
    <property type="entry name" value="Abi_system_AbiD/AbiF-like"/>
</dbReference>
<gene>
    <name evidence="1" type="ORF">SAMN02910350_01013</name>
</gene>
<organism evidence="1 2">
    <name type="scientific">Pseudobutyrivibrio xylanivorans</name>
    <dbReference type="NCBI Taxonomy" id="185007"/>
    <lineage>
        <taxon>Bacteria</taxon>
        <taxon>Bacillati</taxon>
        <taxon>Bacillota</taxon>
        <taxon>Clostridia</taxon>
        <taxon>Lachnospirales</taxon>
        <taxon>Lachnospiraceae</taxon>
        <taxon>Pseudobutyrivibrio</taxon>
    </lineage>
</organism>
<dbReference type="AlphaFoldDB" id="A0A1G5RVR4"/>